<gene>
    <name evidence="14" type="primary">bre-4_2</name>
    <name evidence="14" type="ORF">Anas_04531</name>
</gene>
<dbReference type="Proteomes" id="UP000326759">
    <property type="component" value="Unassembled WGS sequence"/>
</dbReference>
<evidence type="ECO:0000256" key="2">
    <source>
        <dbReference type="ARBA" id="ARBA00004922"/>
    </source>
</evidence>
<dbReference type="InterPro" id="IPR003859">
    <property type="entry name" value="Galactosyl_T"/>
</dbReference>
<dbReference type="GO" id="GO:0008378">
    <property type="term" value="F:galactosyltransferase activity"/>
    <property type="evidence" value="ECO:0007669"/>
    <property type="project" value="TreeGrafter"/>
</dbReference>
<evidence type="ECO:0000256" key="7">
    <source>
        <dbReference type="ARBA" id="ARBA00022968"/>
    </source>
</evidence>
<dbReference type="SUPFAM" id="SSF53448">
    <property type="entry name" value="Nucleotide-diphospho-sugar transferases"/>
    <property type="match status" value="1"/>
</dbReference>
<dbReference type="GO" id="GO:0016020">
    <property type="term" value="C:membrane"/>
    <property type="evidence" value="ECO:0007669"/>
    <property type="project" value="UniProtKB-SubCell"/>
</dbReference>
<accession>A0A5N5SH95</accession>
<dbReference type="GO" id="GO:0033842">
    <property type="term" value="F:N-acetyl-beta-glucosaminyl-derivative 4-beta-N-acetylgalactosaminyltransferase activity"/>
    <property type="evidence" value="ECO:0007669"/>
    <property type="project" value="TreeGrafter"/>
</dbReference>
<evidence type="ECO:0000256" key="8">
    <source>
        <dbReference type="ARBA" id="ARBA00022989"/>
    </source>
</evidence>
<dbReference type="GO" id="GO:0046872">
    <property type="term" value="F:metal ion binding"/>
    <property type="evidence" value="ECO:0007669"/>
    <property type="project" value="UniProtKB-UniRule"/>
</dbReference>
<dbReference type="OrthoDB" id="10038994at2759"/>
<sequence length="430" mass="49550">MYVSSPLSSSDMMYPPPGSYKYHTPKPVRNGSVHKDEDINCDNLVICFRWIWSLPLCKSKFWKLGLLMTLVFTTGYFSSVLMFNRIEEPLFIVKNEFSISESNHTNRVAEYHESKSIIHKNKSSVVYPLQLPKKETALNISVQKVGSRELFYNASESFPLNSSQKLCPPIPPNLEGPIKVEIMNVPPLEFQEKSHFELQPGGRYRPKECKARHKVAIIIPFRDRAAHLAVFLHNIHPFLQKQQIDYAIYIVEQAGSGKFNRAMALNVGFIEALKIHSYDCFIFHDIDLIPEDDRNLYTCPVQPRHMSVAINVMQYKLPYNDIFGGVSAMTVDQFRTVNGFSNKFWGWGGEDDDMSNRIKFHGFYISRYPANIARYKMISHKKNSPNPQRSACYMKVKDKNLVSHCQKRTYGLKEKYFFASYVVVVIARAG</sequence>
<keyword evidence="4 11" id="KW-0328">Glycosyltransferase</keyword>
<keyword evidence="5 11" id="KW-0808">Transferase</keyword>
<reference evidence="14 15" key="1">
    <citation type="journal article" date="2019" name="PLoS Biol.">
        <title>Sex chromosomes control vertical transmission of feminizing Wolbachia symbionts in an isopod.</title>
        <authorList>
            <person name="Becking T."/>
            <person name="Chebbi M.A."/>
            <person name="Giraud I."/>
            <person name="Moumen B."/>
            <person name="Laverre T."/>
            <person name="Caubet Y."/>
            <person name="Peccoud J."/>
            <person name="Gilbert C."/>
            <person name="Cordaux R."/>
        </authorList>
    </citation>
    <scope>NUCLEOTIDE SEQUENCE [LARGE SCALE GENOMIC DNA]</scope>
    <source>
        <strain evidence="14">ANa2</strain>
        <tissue evidence="14">Whole body excluding digestive tract and cuticle</tissue>
    </source>
</reference>
<feature type="domain" description="Galactosyltransferase N-terminal" evidence="13">
    <location>
        <begin position="167"/>
        <end position="300"/>
    </location>
</feature>
<keyword evidence="8" id="KW-1133">Transmembrane helix</keyword>
<evidence type="ECO:0000256" key="1">
    <source>
        <dbReference type="ARBA" id="ARBA00004606"/>
    </source>
</evidence>
<comment type="similarity">
    <text evidence="3 11">Belongs to the glycosyltransferase 7 family.</text>
</comment>
<dbReference type="GO" id="GO:0005794">
    <property type="term" value="C:Golgi apparatus"/>
    <property type="evidence" value="ECO:0007669"/>
    <property type="project" value="TreeGrafter"/>
</dbReference>
<comment type="subcellular location">
    <subcellularLocation>
        <location evidence="1 11">Membrane</location>
        <topology evidence="1 11">Single-pass type II membrane protein</topology>
    </subcellularLocation>
</comment>
<dbReference type="Pfam" id="PF02709">
    <property type="entry name" value="Glyco_transf_7C"/>
    <property type="match status" value="1"/>
</dbReference>
<dbReference type="AlphaFoldDB" id="A0A5N5SH95"/>
<comment type="function">
    <text evidence="11">Catalyzes the transfer of galactose onto proteins or lipids.</text>
</comment>
<evidence type="ECO:0000256" key="9">
    <source>
        <dbReference type="ARBA" id="ARBA00023136"/>
    </source>
</evidence>
<keyword evidence="15" id="KW-1185">Reference proteome</keyword>
<dbReference type="PANTHER" id="PTHR19300">
    <property type="entry name" value="BETA-1,4-GALACTOSYLTRANSFERASE"/>
    <property type="match status" value="1"/>
</dbReference>
<dbReference type="EMBL" id="SEYY01025095">
    <property type="protein sequence ID" value="KAB7493674.1"/>
    <property type="molecule type" value="Genomic_DNA"/>
</dbReference>
<dbReference type="InterPro" id="IPR027791">
    <property type="entry name" value="Galactosyl_T_C"/>
</dbReference>
<dbReference type="GO" id="GO:0005975">
    <property type="term" value="P:carbohydrate metabolic process"/>
    <property type="evidence" value="ECO:0007669"/>
    <property type="project" value="InterPro"/>
</dbReference>
<evidence type="ECO:0000256" key="11">
    <source>
        <dbReference type="RuleBase" id="RU368121"/>
    </source>
</evidence>
<name>A0A5N5SH95_9CRUS</name>
<evidence type="ECO:0000259" key="13">
    <source>
        <dbReference type="Pfam" id="PF13733"/>
    </source>
</evidence>
<dbReference type="GO" id="GO:0006688">
    <property type="term" value="P:glycosphingolipid biosynthetic process"/>
    <property type="evidence" value="ECO:0007669"/>
    <property type="project" value="TreeGrafter"/>
</dbReference>
<dbReference type="PANTHER" id="PTHR19300:SF57">
    <property type="entry name" value="BETA-1,4-N-ACETYLGALACTOSAMINYLTRANSFERASE"/>
    <property type="match status" value="1"/>
</dbReference>
<dbReference type="PRINTS" id="PR02050">
    <property type="entry name" value="B14GALTRFASE"/>
</dbReference>
<keyword evidence="6" id="KW-0812">Transmembrane</keyword>
<evidence type="ECO:0000256" key="4">
    <source>
        <dbReference type="ARBA" id="ARBA00022676"/>
    </source>
</evidence>
<keyword evidence="7 11" id="KW-0735">Signal-anchor</keyword>
<keyword evidence="11" id="KW-0464">Manganese</keyword>
<evidence type="ECO:0000256" key="6">
    <source>
        <dbReference type="ARBA" id="ARBA00022692"/>
    </source>
</evidence>
<dbReference type="InterPro" id="IPR029044">
    <property type="entry name" value="Nucleotide-diphossugar_trans"/>
</dbReference>
<dbReference type="InterPro" id="IPR027995">
    <property type="entry name" value="Galactosyl_T_N"/>
</dbReference>
<evidence type="ECO:0000256" key="3">
    <source>
        <dbReference type="ARBA" id="ARBA00005735"/>
    </source>
</evidence>
<proteinExistence type="inferred from homology"/>
<comment type="cofactor">
    <cofactor evidence="11">
        <name>Mn(2+)</name>
        <dbReference type="ChEBI" id="CHEBI:29035"/>
    </cofactor>
</comment>
<organism evidence="14 15">
    <name type="scientific">Armadillidium nasatum</name>
    <dbReference type="NCBI Taxonomy" id="96803"/>
    <lineage>
        <taxon>Eukaryota</taxon>
        <taxon>Metazoa</taxon>
        <taxon>Ecdysozoa</taxon>
        <taxon>Arthropoda</taxon>
        <taxon>Crustacea</taxon>
        <taxon>Multicrustacea</taxon>
        <taxon>Malacostraca</taxon>
        <taxon>Eumalacostraca</taxon>
        <taxon>Peracarida</taxon>
        <taxon>Isopoda</taxon>
        <taxon>Oniscidea</taxon>
        <taxon>Crinocheta</taxon>
        <taxon>Armadillidiidae</taxon>
        <taxon>Armadillidium</taxon>
    </lineage>
</organism>
<evidence type="ECO:0000259" key="12">
    <source>
        <dbReference type="Pfam" id="PF02709"/>
    </source>
</evidence>
<keyword evidence="9" id="KW-0472">Membrane</keyword>
<dbReference type="Gene3D" id="3.90.550.10">
    <property type="entry name" value="Spore Coat Polysaccharide Biosynthesis Protein SpsA, Chain A"/>
    <property type="match status" value="1"/>
</dbReference>
<evidence type="ECO:0000313" key="15">
    <source>
        <dbReference type="Proteomes" id="UP000326759"/>
    </source>
</evidence>
<keyword evidence="11" id="KW-0479">Metal-binding</keyword>
<evidence type="ECO:0000313" key="14">
    <source>
        <dbReference type="EMBL" id="KAB7493674.1"/>
    </source>
</evidence>
<dbReference type="EC" id="2.4.1.-" evidence="11"/>
<protein>
    <recommendedName>
        <fullName evidence="11">Beta-1,4-N-acetylgalactosaminyltransferase</fullName>
        <ecNumber evidence="11">2.4.1.-</ecNumber>
    </recommendedName>
    <alternativeName>
        <fullName evidence="11">Beta-4-GalNAcT</fullName>
    </alternativeName>
</protein>
<dbReference type="Pfam" id="PF13733">
    <property type="entry name" value="Glyco_transf_7N"/>
    <property type="match status" value="1"/>
</dbReference>
<comment type="pathway">
    <text evidence="2 11">Protein modification; protein glycosylation.</text>
</comment>
<evidence type="ECO:0000256" key="5">
    <source>
        <dbReference type="ARBA" id="ARBA00022679"/>
    </source>
</evidence>
<dbReference type="UniPathway" id="UPA00378"/>
<dbReference type="CDD" id="cd00899">
    <property type="entry name" value="b4GalT"/>
    <property type="match status" value="1"/>
</dbReference>
<keyword evidence="10 11" id="KW-0325">Glycoprotein</keyword>
<evidence type="ECO:0000256" key="10">
    <source>
        <dbReference type="ARBA" id="ARBA00023180"/>
    </source>
</evidence>
<comment type="caution">
    <text evidence="14">The sequence shown here is derived from an EMBL/GenBank/DDBJ whole genome shotgun (WGS) entry which is preliminary data.</text>
</comment>
<feature type="domain" description="Galactosyltransferase C-terminal" evidence="12">
    <location>
        <begin position="304"/>
        <end position="381"/>
    </location>
</feature>